<dbReference type="EMBL" id="JAOZFE010000002">
    <property type="protein sequence ID" value="MCW0953006.1"/>
    <property type="molecule type" value="Genomic_DNA"/>
</dbReference>
<evidence type="ECO:0000313" key="1">
    <source>
        <dbReference type="EMBL" id="MCW0953006.1"/>
    </source>
</evidence>
<name>A0ABT3E3M7_9LACO</name>
<proteinExistence type="predicted"/>
<sequence length="107" mass="12197">MELTAGQKARIHQVEDVEPIEYGANIILIPGDYGSPEEWASNKPTKRRFEIQVNVEAGDFETAVEVSDKVEQLLLNKGVLRIGDAFSDAIDYLQVVVRRYRFMKKEI</sequence>
<comment type="caution">
    <text evidence="1">The sequence shown here is derived from an EMBL/GenBank/DDBJ whole genome shotgun (WGS) entry which is preliminary data.</text>
</comment>
<evidence type="ECO:0000313" key="2">
    <source>
        <dbReference type="Proteomes" id="UP001526225"/>
    </source>
</evidence>
<reference evidence="1 2" key="1">
    <citation type="submission" date="2022-10" db="EMBL/GenBank/DDBJ databases">
        <title>Weissella fermenti sp. nov., isolated from fermented cabbage.</title>
        <authorList>
            <person name="Lee J.K."/>
            <person name="Baek J.H."/>
            <person name="Choi D.G."/>
            <person name="Kim J.M."/>
            <person name="Jeon C.O."/>
        </authorList>
    </citation>
    <scope>NUCLEOTIDE SEQUENCE [LARGE SCALE GENOMIC DNA]</scope>
    <source>
        <strain evidence="1 2">KACC 18534</strain>
    </source>
</reference>
<accession>A0ABT3E3M7</accession>
<organism evidence="1 2">
    <name type="scientific">Weissella ceti</name>
    <dbReference type="NCBI Taxonomy" id="759620"/>
    <lineage>
        <taxon>Bacteria</taxon>
        <taxon>Bacillati</taxon>
        <taxon>Bacillota</taxon>
        <taxon>Bacilli</taxon>
        <taxon>Lactobacillales</taxon>
        <taxon>Lactobacillaceae</taxon>
        <taxon>Weissella</taxon>
    </lineage>
</organism>
<protein>
    <submittedName>
        <fullName evidence="1">Uncharacterized protein</fullName>
    </submittedName>
</protein>
<gene>
    <name evidence="1" type="ORF">OIT44_02830</name>
</gene>
<dbReference type="Proteomes" id="UP001526225">
    <property type="component" value="Unassembled WGS sequence"/>
</dbReference>
<dbReference type="RefSeq" id="WP_213408361.1">
    <property type="nucleotide sequence ID" value="NZ_CP074441.1"/>
</dbReference>
<keyword evidence="2" id="KW-1185">Reference proteome</keyword>